<dbReference type="Gene3D" id="3.40.50.150">
    <property type="entry name" value="Vaccinia Virus protein VP39"/>
    <property type="match status" value="1"/>
</dbReference>
<accession>A0ABP3TJC2</accession>
<sequence length="234" mass="26517">MPDALQELRDYLTRHHGGDGERAATRALEGHERNHDDVFRRFWSEHANAQLAPGSRVVDLGCGPGLFLRDLSLTSPELELIGVEAAPYMLERASREDYEFNIRVADLNDPPAELFDSNSIDVALANRLFHELHQPLVLLQKLHAWLKPGGVLILIDMVRQPLGSFLTHKFGQDRLDEALDAREMAALFEDYFEHNRYHDYDLLALLAMTGYEILADEPIRSGRAVQIAARKPVN</sequence>
<protein>
    <recommendedName>
        <fullName evidence="3">Methyltransferase domain-containing protein</fullName>
    </recommendedName>
</protein>
<dbReference type="EMBL" id="BAAAET010000006">
    <property type="protein sequence ID" value="GAA0701647.1"/>
    <property type="molecule type" value="Genomic_DNA"/>
</dbReference>
<dbReference type="Pfam" id="PF13489">
    <property type="entry name" value="Methyltransf_23"/>
    <property type="match status" value="1"/>
</dbReference>
<evidence type="ECO:0000313" key="2">
    <source>
        <dbReference type="Proteomes" id="UP001499915"/>
    </source>
</evidence>
<dbReference type="PANTHER" id="PTHR43591:SF110">
    <property type="entry name" value="RHODANESE DOMAIN-CONTAINING PROTEIN"/>
    <property type="match status" value="1"/>
</dbReference>
<organism evidence="1 2">
    <name type="scientific">Marinobacterium maritimum</name>
    <dbReference type="NCBI Taxonomy" id="500162"/>
    <lineage>
        <taxon>Bacteria</taxon>
        <taxon>Pseudomonadati</taxon>
        <taxon>Pseudomonadota</taxon>
        <taxon>Gammaproteobacteria</taxon>
        <taxon>Oceanospirillales</taxon>
        <taxon>Oceanospirillaceae</taxon>
        <taxon>Marinobacterium</taxon>
    </lineage>
</organism>
<gene>
    <name evidence="1" type="ORF">GCM10009104_33670</name>
</gene>
<comment type="caution">
    <text evidence="1">The sequence shown here is derived from an EMBL/GenBank/DDBJ whole genome shotgun (WGS) entry which is preliminary data.</text>
</comment>
<dbReference type="PANTHER" id="PTHR43591">
    <property type="entry name" value="METHYLTRANSFERASE"/>
    <property type="match status" value="1"/>
</dbReference>
<keyword evidence="2" id="KW-1185">Reference proteome</keyword>
<dbReference type="CDD" id="cd02440">
    <property type="entry name" value="AdoMet_MTases"/>
    <property type="match status" value="1"/>
</dbReference>
<reference evidence="2" key="1">
    <citation type="journal article" date="2019" name="Int. J. Syst. Evol. Microbiol.">
        <title>The Global Catalogue of Microorganisms (GCM) 10K type strain sequencing project: providing services to taxonomists for standard genome sequencing and annotation.</title>
        <authorList>
            <consortium name="The Broad Institute Genomics Platform"/>
            <consortium name="The Broad Institute Genome Sequencing Center for Infectious Disease"/>
            <person name="Wu L."/>
            <person name="Ma J."/>
        </authorList>
    </citation>
    <scope>NUCLEOTIDE SEQUENCE [LARGE SCALE GENOMIC DNA]</scope>
    <source>
        <strain evidence="2">JCM 15134</strain>
    </source>
</reference>
<dbReference type="Proteomes" id="UP001499915">
    <property type="component" value="Unassembled WGS sequence"/>
</dbReference>
<dbReference type="SUPFAM" id="SSF53335">
    <property type="entry name" value="S-adenosyl-L-methionine-dependent methyltransferases"/>
    <property type="match status" value="1"/>
</dbReference>
<dbReference type="InterPro" id="IPR029063">
    <property type="entry name" value="SAM-dependent_MTases_sf"/>
</dbReference>
<proteinExistence type="predicted"/>
<name>A0ABP3TJC2_9GAMM</name>
<dbReference type="RefSeq" id="WP_343808779.1">
    <property type="nucleotide sequence ID" value="NZ_BAAAET010000006.1"/>
</dbReference>
<evidence type="ECO:0008006" key="3">
    <source>
        <dbReference type="Google" id="ProtNLM"/>
    </source>
</evidence>
<evidence type="ECO:0000313" key="1">
    <source>
        <dbReference type="EMBL" id="GAA0701647.1"/>
    </source>
</evidence>